<dbReference type="SUPFAM" id="SSF53639">
    <property type="entry name" value="AraD/HMP-PK domain-like"/>
    <property type="match status" value="1"/>
</dbReference>
<dbReference type="InterPro" id="IPR019293">
    <property type="entry name" value="ThiN"/>
</dbReference>
<protein>
    <submittedName>
        <fullName evidence="3">Bifunctional hydroxymethylpyrimidine kinase/phosphomethylpyrimidine kinase</fullName>
    </submittedName>
</protein>
<dbReference type="Pfam" id="PF10120">
    <property type="entry name" value="ThiN"/>
    <property type="match status" value="1"/>
</dbReference>
<comment type="caution">
    <text evidence="3">The sequence shown here is derived from an EMBL/GenBank/DDBJ whole genome shotgun (WGS) entry which is preliminary data.</text>
</comment>
<dbReference type="SUPFAM" id="SSF53613">
    <property type="entry name" value="Ribokinase-like"/>
    <property type="match status" value="1"/>
</dbReference>
<dbReference type="PANTHER" id="PTHR20858">
    <property type="entry name" value="PHOSPHOMETHYLPYRIMIDINE KINASE"/>
    <property type="match status" value="1"/>
</dbReference>
<dbReference type="GO" id="GO:0005829">
    <property type="term" value="C:cytosol"/>
    <property type="evidence" value="ECO:0007669"/>
    <property type="project" value="TreeGrafter"/>
</dbReference>
<dbReference type="EMBL" id="DRND01000385">
    <property type="protein sequence ID" value="HFC47191.1"/>
    <property type="molecule type" value="Genomic_DNA"/>
</dbReference>
<name>A0A7V2SWT2_9BACT</name>
<reference evidence="3" key="1">
    <citation type="journal article" date="2020" name="mSystems">
        <title>Genome- and Community-Level Interaction Insights into Carbon Utilization and Element Cycling Functions of Hydrothermarchaeota in Hydrothermal Sediment.</title>
        <authorList>
            <person name="Zhou Z."/>
            <person name="Liu Y."/>
            <person name="Xu W."/>
            <person name="Pan J."/>
            <person name="Luo Z.H."/>
            <person name="Li M."/>
        </authorList>
    </citation>
    <scope>NUCLEOTIDE SEQUENCE [LARGE SCALE GENOMIC DNA]</scope>
    <source>
        <strain evidence="3">HyVt-503</strain>
    </source>
</reference>
<dbReference type="PANTHER" id="PTHR20858:SF17">
    <property type="entry name" value="HYDROXYMETHYLPYRIMIDINE_PHOSPHOMETHYLPYRIMIDINE KINASE THI20-RELATED"/>
    <property type="match status" value="1"/>
</dbReference>
<feature type="domain" description="Thiamine-phosphate synthase ThiN" evidence="2">
    <location>
        <begin position="169"/>
        <end position="337"/>
    </location>
</feature>
<dbReference type="Gene3D" id="3.40.225.10">
    <property type="entry name" value="Class II aldolase/adducin N-terminal domain"/>
    <property type="match status" value="1"/>
</dbReference>
<dbReference type="UniPathway" id="UPA00060">
    <property type="reaction ID" value="UER00138"/>
</dbReference>
<dbReference type="GO" id="GO:0008902">
    <property type="term" value="F:hydroxymethylpyrimidine kinase activity"/>
    <property type="evidence" value="ECO:0007669"/>
    <property type="project" value="TreeGrafter"/>
</dbReference>
<keyword evidence="3" id="KW-0418">Kinase</keyword>
<dbReference type="GO" id="GO:0009229">
    <property type="term" value="P:thiamine diphosphate biosynthetic process"/>
    <property type="evidence" value="ECO:0007669"/>
    <property type="project" value="UniProtKB-UniPathway"/>
</dbReference>
<dbReference type="InterPro" id="IPR013749">
    <property type="entry name" value="PM/HMP-P_kinase-1"/>
</dbReference>
<dbReference type="Gene3D" id="3.40.1190.20">
    <property type="match status" value="1"/>
</dbReference>
<dbReference type="GO" id="GO:0009228">
    <property type="term" value="P:thiamine biosynthetic process"/>
    <property type="evidence" value="ECO:0007669"/>
    <property type="project" value="TreeGrafter"/>
</dbReference>
<sequence length="340" mass="36827">PLLEDSAIEVLKEELLPHVSIITPNIPEALRLLDDPSLGACRQEELARQLYRALTKIPSSKERAVIVKGGHSGEKDLVMDILVDSGGTVSIGGTRIDTVHTHGTGCAFASCLATLVGGGLGVREAFKTCRDFMELSIVASKGMGRGIGPVNTLATYWQIVERDMILKLLKEASSQLEKHPGAGRLAPEIQINLGYALPYARTREDVAAFPGRIVRVRDYLRHIEAPEFGASSHVANIILTAMLYDPKKRSAMDIKMDEAFLKKGEALGYKIASFSRKDEPKAVKEAEGSSLVWGVKQAIENSGGLVPDLIWDDGDLGKEPAIRVLGNDPLEVVKKALSLL</sequence>
<keyword evidence="3" id="KW-0808">Transferase</keyword>
<proteinExistence type="predicted"/>
<feature type="non-terminal residue" evidence="3">
    <location>
        <position position="1"/>
    </location>
</feature>
<organism evidence="3">
    <name type="scientific">Dissulfuribacter thermophilus</name>
    <dbReference type="NCBI Taxonomy" id="1156395"/>
    <lineage>
        <taxon>Bacteria</taxon>
        <taxon>Pseudomonadati</taxon>
        <taxon>Thermodesulfobacteriota</taxon>
        <taxon>Dissulfuribacteria</taxon>
        <taxon>Dissulfuribacterales</taxon>
        <taxon>Dissulfuribacteraceae</taxon>
        <taxon>Dissulfuribacter</taxon>
    </lineage>
</organism>
<dbReference type="AlphaFoldDB" id="A0A7V2SWT2"/>
<evidence type="ECO:0000313" key="3">
    <source>
        <dbReference type="EMBL" id="HFC47191.1"/>
    </source>
</evidence>
<gene>
    <name evidence="3" type="ORF">ENJ63_04840</name>
</gene>
<evidence type="ECO:0000259" key="1">
    <source>
        <dbReference type="Pfam" id="PF08543"/>
    </source>
</evidence>
<dbReference type="GO" id="GO:0008972">
    <property type="term" value="F:phosphomethylpyrimidine kinase activity"/>
    <property type="evidence" value="ECO:0007669"/>
    <property type="project" value="TreeGrafter"/>
</dbReference>
<dbReference type="InterPro" id="IPR029056">
    <property type="entry name" value="Ribokinase-like"/>
</dbReference>
<evidence type="ECO:0000259" key="2">
    <source>
        <dbReference type="Pfam" id="PF10120"/>
    </source>
</evidence>
<accession>A0A7V2SWT2</accession>
<dbReference type="Pfam" id="PF08543">
    <property type="entry name" value="Phos_pyr_kin"/>
    <property type="match status" value="1"/>
</dbReference>
<feature type="domain" description="Pyridoxamine kinase/Phosphomethylpyrimidine kinase" evidence="1">
    <location>
        <begin position="2"/>
        <end position="151"/>
    </location>
</feature>
<dbReference type="Proteomes" id="UP000885797">
    <property type="component" value="Unassembled WGS sequence"/>
</dbReference>
<dbReference type="InterPro" id="IPR036409">
    <property type="entry name" value="Aldolase_II/adducin_N_sf"/>
</dbReference>